<name>A0A1M5J2R4_9BACT</name>
<dbReference type="RefSeq" id="WP_073048597.1">
    <property type="nucleotide sequence ID" value="NZ_FQUO01000027.1"/>
</dbReference>
<evidence type="ECO:0000256" key="1">
    <source>
        <dbReference type="SAM" id="Phobius"/>
    </source>
</evidence>
<gene>
    <name evidence="2" type="ORF">SAMN05444008_12727</name>
</gene>
<dbReference type="OrthoDB" id="677448at2"/>
<dbReference type="EMBL" id="FQUO01000027">
    <property type="protein sequence ID" value="SHG34811.1"/>
    <property type="molecule type" value="Genomic_DNA"/>
</dbReference>
<sequence>MNSRNDIQRELELQNSSLPFDVHMPVFDLPQGYFENFAAEVLARIKGTTAATAAEEMEGLSPLLAGLSKKTPYSLPADYFTQNLASGTLREEDSIPGWAAEGRQNPYSVPAGYFSQVSEQVWKAVKPQPAKVISMGSRRWMQYAAAAVLAGALVLGGILYQQKPSAVDPANDPDDWVAHTLDQVSNQELEAFIMSTEVSGNEMAQQKGNTKEVRTVLKDVSSSELDAFLNQLPAETELIN</sequence>
<dbReference type="Proteomes" id="UP000184368">
    <property type="component" value="Unassembled WGS sequence"/>
</dbReference>
<accession>A0A1M5J2R4</accession>
<keyword evidence="1" id="KW-1133">Transmembrane helix</keyword>
<dbReference type="AlphaFoldDB" id="A0A1M5J2R4"/>
<keyword evidence="1" id="KW-0472">Membrane</keyword>
<reference evidence="2 3" key="1">
    <citation type="submission" date="2016-11" db="EMBL/GenBank/DDBJ databases">
        <authorList>
            <person name="Jaros S."/>
            <person name="Januszkiewicz K."/>
            <person name="Wedrychowicz H."/>
        </authorList>
    </citation>
    <scope>NUCLEOTIDE SEQUENCE [LARGE SCALE GENOMIC DNA]</scope>
    <source>
        <strain evidence="2 3">DSM 26897</strain>
    </source>
</reference>
<organism evidence="2 3">
    <name type="scientific">Cnuella takakiae</name>
    <dbReference type="NCBI Taxonomy" id="1302690"/>
    <lineage>
        <taxon>Bacteria</taxon>
        <taxon>Pseudomonadati</taxon>
        <taxon>Bacteroidota</taxon>
        <taxon>Chitinophagia</taxon>
        <taxon>Chitinophagales</taxon>
        <taxon>Chitinophagaceae</taxon>
        <taxon>Cnuella</taxon>
    </lineage>
</organism>
<evidence type="ECO:0000313" key="2">
    <source>
        <dbReference type="EMBL" id="SHG34811.1"/>
    </source>
</evidence>
<keyword evidence="3" id="KW-1185">Reference proteome</keyword>
<proteinExistence type="predicted"/>
<feature type="transmembrane region" description="Helical" evidence="1">
    <location>
        <begin position="140"/>
        <end position="160"/>
    </location>
</feature>
<dbReference type="STRING" id="1302690.BUE76_04990"/>
<protein>
    <submittedName>
        <fullName evidence="2">Uncharacterized protein</fullName>
    </submittedName>
</protein>
<evidence type="ECO:0000313" key="3">
    <source>
        <dbReference type="Proteomes" id="UP000184368"/>
    </source>
</evidence>
<keyword evidence="1" id="KW-0812">Transmembrane</keyword>